<dbReference type="RefSeq" id="WP_390353663.1">
    <property type="nucleotide sequence ID" value="NZ_JBHUIZ010000003.1"/>
</dbReference>
<dbReference type="Gene3D" id="3.40.50.150">
    <property type="entry name" value="Vaccinia Virus protein VP39"/>
    <property type="match status" value="1"/>
</dbReference>
<dbReference type="GO" id="GO:0032259">
    <property type="term" value="P:methylation"/>
    <property type="evidence" value="ECO:0007669"/>
    <property type="project" value="UniProtKB-KW"/>
</dbReference>
<dbReference type="EMBL" id="JAWDIP010000004">
    <property type="protein sequence ID" value="MDY0396652.1"/>
    <property type="molecule type" value="Genomic_DNA"/>
</dbReference>
<name>A0ABU5CDH0_9BACI</name>
<evidence type="ECO:0000313" key="2">
    <source>
        <dbReference type="EMBL" id="MDY0396652.1"/>
    </source>
</evidence>
<evidence type="ECO:0000259" key="1">
    <source>
        <dbReference type="Pfam" id="PF13649"/>
    </source>
</evidence>
<keyword evidence="3" id="KW-1185">Reference proteome</keyword>
<dbReference type="InterPro" id="IPR029063">
    <property type="entry name" value="SAM-dependent_MTases_sf"/>
</dbReference>
<dbReference type="SUPFAM" id="SSF53335">
    <property type="entry name" value="S-adenosyl-L-methionine-dependent methyltransferases"/>
    <property type="match status" value="1"/>
</dbReference>
<organism evidence="2 3">
    <name type="scientific">Tigheibacillus halophilus</name>
    <dbReference type="NCBI Taxonomy" id="361280"/>
    <lineage>
        <taxon>Bacteria</taxon>
        <taxon>Bacillati</taxon>
        <taxon>Bacillota</taxon>
        <taxon>Bacilli</taxon>
        <taxon>Bacillales</taxon>
        <taxon>Bacillaceae</taxon>
        <taxon>Tigheibacillus</taxon>
    </lineage>
</organism>
<dbReference type="InterPro" id="IPR041698">
    <property type="entry name" value="Methyltransf_25"/>
</dbReference>
<proteinExistence type="predicted"/>
<dbReference type="Pfam" id="PF13649">
    <property type="entry name" value="Methyltransf_25"/>
    <property type="match status" value="1"/>
</dbReference>
<dbReference type="EC" id="2.1.-.-" evidence="2"/>
<sequence>MARNRNVTVTKRTNSSVYTFDIKTAMRAKLQKRLKQEHVDNVSLLNEPVENIPPEVESVDKVIASMVMHMDLRKKSSKALSCDEAEWGCLIVEWNKVETEDSPPL</sequence>
<accession>A0ABU5CDH0</accession>
<comment type="caution">
    <text evidence="2">The sequence shown here is derived from an EMBL/GenBank/DDBJ whole genome shotgun (WGS) entry which is preliminary data.</text>
</comment>
<evidence type="ECO:0000313" key="3">
    <source>
        <dbReference type="Proteomes" id="UP001281447"/>
    </source>
</evidence>
<keyword evidence="2" id="KW-0489">Methyltransferase</keyword>
<reference evidence="2 3" key="1">
    <citation type="submission" date="2023-10" db="EMBL/GenBank/DDBJ databases">
        <title>Virgibacillus halophilus 5B73C genome.</title>
        <authorList>
            <person name="Miliotis G."/>
            <person name="Sengupta P."/>
            <person name="Hameed A."/>
            <person name="Chuvochina M."/>
            <person name="Mcdonagh F."/>
            <person name="Simpson A.C."/>
            <person name="Singh N.K."/>
            <person name="Rekha P.D."/>
            <person name="Raman K."/>
            <person name="Hugenholtz P."/>
            <person name="Venkateswaran K."/>
        </authorList>
    </citation>
    <scope>NUCLEOTIDE SEQUENCE [LARGE SCALE GENOMIC DNA]</scope>
    <source>
        <strain evidence="2 3">5B73C</strain>
    </source>
</reference>
<protein>
    <submittedName>
        <fullName evidence="2">Class I SAM-dependent methyltransferase</fullName>
        <ecNumber evidence="2">2.1.-.-</ecNumber>
    </submittedName>
</protein>
<feature type="domain" description="Methyltransferase" evidence="1">
    <location>
        <begin position="11"/>
        <end position="73"/>
    </location>
</feature>
<gene>
    <name evidence="2" type="ORF">RWE15_23025</name>
</gene>
<keyword evidence="2" id="KW-0808">Transferase</keyword>
<dbReference type="GO" id="GO:0008168">
    <property type="term" value="F:methyltransferase activity"/>
    <property type="evidence" value="ECO:0007669"/>
    <property type="project" value="UniProtKB-KW"/>
</dbReference>
<dbReference type="Proteomes" id="UP001281447">
    <property type="component" value="Unassembled WGS sequence"/>
</dbReference>